<dbReference type="SUPFAM" id="SSF118215">
    <property type="entry name" value="Proton glutamate symport protein"/>
    <property type="match status" value="1"/>
</dbReference>
<keyword evidence="6 8" id="KW-0472">Membrane</keyword>
<dbReference type="InterPro" id="IPR018107">
    <property type="entry name" value="Na-dicarboxylate_symporter_CS"/>
</dbReference>
<dbReference type="InterPro" id="IPR036458">
    <property type="entry name" value="Na:dicarbo_symporter_sf"/>
</dbReference>
<dbReference type="AlphaFoldDB" id="A0A060VSE0"/>
<dbReference type="Pfam" id="PF00375">
    <property type="entry name" value="SDF"/>
    <property type="match status" value="1"/>
</dbReference>
<sequence length="225" mass="25170">MNEKPANTASLFLNEDVDKPSLPERGLWRWLHRAMQKRAASAKDTMSSITKESVKGFLRRNLFYSSSMISCLLCVYPGVMLGFALRPHNLTLRKIKYFAFPGELLMRMLQMLVLPLIISSLVTGISSLDSKASGKMGMRAVVYYMVTTLIAVFIGIVIVLVIKPGKGHRDSPVASSGTIEPVQAADAFLDLIRNMFPPNLVEACFKQVREFTCQLIKQLFFNTLC</sequence>
<reference evidence="9" key="2">
    <citation type="submission" date="2014-03" db="EMBL/GenBank/DDBJ databases">
        <authorList>
            <person name="Genoscope - CEA"/>
        </authorList>
    </citation>
    <scope>NUCLEOTIDE SEQUENCE</scope>
</reference>
<dbReference type="InterPro" id="IPR001991">
    <property type="entry name" value="Na-dicarboxylate_symporter"/>
</dbReference>
<dbReference type="Gene3D" id="1.10.3860.10">
    <property type="entry name" value="Sodium:dicarboxylate symporter"/>
    <property type="match status" value="1"/>
</dbReference>
<dbReference type="PaxDb" id="8022-A0A060VSE0"/>
<dbReference type="GO" id="GO:0005886">
    <property type="term" value="C:plasma membrane"/>
    <property type="evidence" value="ECO:0007669"/>
    <property type="project" value="TreeGrafter"/>
</dbReference>
<dbReference type="Proteomes" id="UP000193380">
    <property type="component" value="Unassembled WGS sequence"/>
</dbReference>
<keyword evidence="7" id="KW-0325">Glycoprotein</keyword>
<dbReference type="EMBL" id="FR904293">
    <property type="protein sequence ID" value="CDQ57888.1"/>
    <property type="molecule type" value="Genomic_DNA"/>
</dbReference>
<dbReference type="GO" id="GO:0005313">
    <property type="term" value="F:L-glutamate transmembrane transporter activity"/>
    <property type="evidence" value="ECO:0007669"/>
    <property type="project" value="TreeGrafter"/>
</dbReference>
<keyword evidence="4 8" id="KW-0769">Symport</keyword>
<keyword evidence="3 8" id="KW-0812">Transmembrane</keyword>
<dbReference type="GO" id="GO:0015175">
    <property type="term" value="F:neutral L-amino acid transmembrane transporter activity"/>
    <property type="evidence" value="ECO:0007669"/>
    <property type="project" value="TreeGrafter"/>
</dbReference>
<evidence type="ECO:0000256" key="3">
    <source>
        <dbReference type="ARBA" id="ARBA00022692"/>
    </source>
</evidence>
<evidence type="ECO:0000256" key="7">
    <source>
        <dbReference type="ARBA" id="ARBA00023180"/>
    </source>
</evidence>
<dbReference type="InterPro" id="IPR050746">
    <property type="entry name" value="DAACS"/>
</dbReference>
<feature type="transmembrane region" description="Helical" evidence="8">
    <location>
        <begin position="104"/>
        <end position="128"/>
    </location>
</feature>
<accession>A0A060VSE0</accession>
<comment type="subcellular location">
    <subcellularLocation>
        <location evidence="1 8">Membrane</location>
        <topology evidence="1 8">Multi-pass membrane protein</topology>
    </subcellularLocation>
</comment>
<dbReference type="PANTHER" id="PTHR11958">
    <property type="entry name" value="SODIUM/DICARBOXYLATE SYMPORTER-RELATED"/>
    <property type="match status" value="1"/>
</dbReference>
<dbReference type="PANTHER" id="PTHR11958:SF67">
    <property type="entry name" value="EXCITATORY AMINO ACID TRANSPORTER 4"/>
    <property type="match status" value="1"/>
</dbReference>
<name>A0A060VSE0_ONCMY</name>
<feature type="transmembrane region" description="Helical" evidence="8">
    <location>
        <begin position="62"/>
        <end position="83"/>
    </location>
</feature>
<keyword evidence="5 8" id="KW-1133">Transmembrane helix</keyword>
<evidence type="ECO:0000256" key="1">
    <source>
        <dbReference type="ARBA" id="ARBA00004141"/>
    </source>
</evidence>
<dbReference type="PRINTS" id="PR00173">
    <property type="entry name" value="EDTRNSPORT"/>
</dbReference>
<evidence type="ECO:0000313" key="9">
    <source>
        <dbReference type="EMBL" id="CDQ57888.1"/>
    </source>
</evidence>
<evidence type="ECO:0000256" key="8">
    <source>
        <dbReference type="RuleBase" id="RU361216"/>
    </source>
</evidence>
<evidence type="ECO:0000313" key="10">
    <source>
        <dbReference type="Proteomes" id="UP000193380"/>
    </source>
</evidence>
<evidence type="ECO:0000256" key="6">
    <source>
        <dbReference type="ARBA" id="ARBA00023136"/>
    </source>
</evidence>
<evidence type="ECO:0000256" key="2">
    <source>
        <dbReference type="ARBA" id="ARBA00022448"/>
    </source>
</evidence>
<dbReference type="STRING" id="8022.A0A060VSE0"/>
<protein>
    <recommendedName>
        <fullName evidence="8">Amino acid transporter</fullName>
    </recommendedName>
</protein>
<keyword evidence="2 8" id="KW-0813">Transport</keyword>
<dbReference type="GO" id="GO:0015501">
    <property type="term" value="F:glutamate:sodium symporter activity"/>
    <property type="evidence" value="ECO:0007669"/>
    <property type="project" value="TreeGrafter"/>
</dbReference>
<reference evidence="9" key="1">
    <citation type="journal article" date="2014" name="Nat. Commun.">
        <title>The rainbow trout genome provides novel insights into evolution after whole-genome duplication in vertebrates.</title>
        <authorList>
            <person name="Berthelot C."/>
            <person name="Brunet F."/>
            <person name="Chalopin D."/>
            <person name="Juanchich A."/>
            <person name="Bernard M."/>
            <person name="Noel B."/>
            <person name="Bento P."/>
            <person name="Da Silva C."/>
            <person name="Labadie K."/>
            <person name="Alberti A."/>
            <person name="Aury J.M."/>
            <person name="Louis A."/>
            <person name="Dehais P."/>
            <person name="Bardou P."/>
            <person name="Montfort J."/>
            <person name="Klopp C."/>
            <person name="Cabau C."/>
            <person name="Gaspin C."/>
            <person name="Thorgaard G.H."/>
            <person name="Boussaha M."/>
            <person name="Quillet E."/>
            <person name="Guyomard R."/>
            <person name="Galiana D."/>
            <person name="Bobe J."/>
            <person name="Volff J.N."/>
            <person name="Genet C."/>
            <person name="Wincker P."/>
            <person name="Jaillon O."/>
            <person name="Roest Crollius H."/>
            <person name="Guiguen Y."/>
        </authorList>
    </citation>
    <scope>NUCLEOTIDE SEQUENCE [LARGE SCALE GENOMIC DNA]</scope>
</reference>
<evidence type="ECO:0000256" key="4">
    <source>
        <dbReference type="ARBA" id="ARBA00022847"/>
    </source>
</evidence>
<evidence type="ECO:0000256" key="5">
    <source>
        <dbReference type="ARBA" id="ARBA00022989"/>
    </source>
</evidence>
<proteinExistence type="inferred from homology"/>
<comment type="caution">
    <text evidence="8">Lacks conserved residue(s) required for the propagation of feature annotation.</text>
</comment>
<dbReference type="PROSITE" id="PS00713">
    <property type="entry name" value="NA_DICARBOXYL_SYMP_1"/>
    <property type="match status" value="1"/>
</dbReference>
<organism evidence="9 10">
    <name type="scientific">Oncorhynchus mykiss</name>
    <name type="common">Rainbow trout</name>
    <name type="synonym">Salmo gairdneri</name>
    <dbReference type="NCBI Taxonomy" id="8022"/>
    <lineage>
        <taxon>Eukaryota</taxon>
        <taxon>Metazoa</taxon>
        <taxon>Chordata</taxon>
        <taxon>Craniata</taxon>
        <taxon>Vertebrata</taxon>
        <taxon>Euteleostomi</taxon>
        <taxon>Actinopterygii</taxon>
        <taxon>Neopterygii</taxon>
        <taxon>Teleostei</taxon>
        <taxon>Protacanthopterygii</taxon>
        <taxon>Salmoniformes</taxon>
        <taxon>Salmonidae</taxon>
        <taxon>Salmoninae</taxon>
        <taxon>Oncorhynchus</taxon>
    </lineage>
</organism>
<comment type="similarity">
    <text evidence="8">Belongs to the dicarboxylate/amino acid:cation symporter (DAACS) (TC 2.A.23) family.</text>
</comment>
<feature type="transmembrane region" description="Helical" evidence="8">
    <location>
        <begin position="140"/>
        <end position="162"/>
    </location>
</feature>
<gene>
    <name evidence="9" type="ORF">GSONMT00075664001</name>
</gene>